<dbReference type="AlphaFoldDB" id="A0A848GUI9"/>
<feature type="transmembrane region" description="Helical" evidence="1">
    <location>
        <begin position="81"/>
        <end position="101"/>
    </location>
</feature>
<gene>
    <name evidence="2" type="ORF">HHL17_24095</name>
</gene>
<feature type="transmembrane region" description="Helical" evidence="1">
    <location>
        <begin position="108"/>
        <end position="132"/>
    </location>
</feature>
<keyword evidence="1" id="KW-0812">Transmembrane</keyword>
<evidence type="ECO:0000313" key="2">
    <source>
        <dbReference type="EMBL" id="NML40300.1"/>
    </source>
</evidence>
<evidence type="ECO:0000313" key="3">
    <source>
        <dbReference type="Proteomes" id="UP000583266"/>
    </source>
</evidence>
<dbReference type="Proteomes" id="UP000583266">
    <property type="component" value="Unassembled WGS sequence"/>
</dbReference>
<protein>
    <submittedName>
        <fullName evidence="2">Uncharacterized protein</fullName>
    </submittedName>
</protein>
<accession>A0A848GUI9</accession>
<keyword evidence="1" id="KW-1133">Transmembrane helix</keyword>
<proteinExistence type="predicted"/>
<reference evidence="2 3" key="1">
    <citation type="submission" date="2020-04" db="EMBL/GenBank/DDBJ databases">
        <title>Chitinophaga sp. G-6-1-13 sp. nov., isolated from soil.</title>
        <authorList>
            <person name="Dahal R.H."/>
            <person name="Chaudhary D.K."/>
        </authorList>
    </citation>
    <scope>NUCLEOTIDE SEQUENCE [LARGE SCALE GENOMIC DNA]</scope>
    <source>
        <strain evidence="2 3">G-6-1-13</strain>
    </source>
</reference>
<organism evidence="2 3">
    <name type="scientific">Chitinophaga fulva</name>
    <dbReference type="NCBI Taxonomy" id="2728842"/>
    <lineage>
        <taxon>Bacteria</taxon>
        <taxon>Pseudomonadati</taxon>
        <taxon>Bacteroidota</taxon>
        <taxon>Chitinophagia</taxon>
        <taxon>Chitinophagales</taxon>
        <taxon>Chitinophagaceae</taxon>
        <taxon>Chitinophaga</taxon>
    </lineage>
</organism>
<evidence type="ECO:0000256" key="1">
    <source>
        <dbReference type="SAM" id="Phobius"/>
    </source>
</evidence>
<feature type="transmembrane region" description="Helical" evidence="1">
    <location>
        <begin position="152"/>
        <end position="170"/>
    </location>
</feature>
<name>A0A848GUI9_9BACT</name>
<dbReference type="RefSeq" id="WP_169227409.1">
    <property type="nucleotide sequence ID" value="NZ_JABBGC010000003.1"/>
</dbReference>
<keyword evidence="1" id="KW-0472">Membrane</keyword>
<sequence>MIFVWNTTIYLLEGCIISLFLFLIASVFIPALKKIRPHYLHNANIAFAILGLIMLGLSIFLHFLRILVAGMGGEVPVQRDYSAMITIMVLLLLGIVPVLAFSRKRNTTIWFTCLLLISISAIMHSIEIWQWIRNITGIDTYYYSHDYEPDAKWYRIAAAVLLFVVPYWFARRKISRA</sequence>
<dbReference type="EMBL" id="JABBGC010000003">
    <property type="protein sequence ID" value="NML40300.1"/>
    <property type="molecule type" value="Genomic_DNA"/>
</dbReference>
<feature type="transmembrane region" description="Helical" evidence="1">
    <location>
        <begin position="44"/>
        <end position="69"/>
    </location>
</feature>
<keyword evidence="3" id="KW-1185">Reference proteome</keyword>
<feature type="transmembrane region" description="Helical" evidence="1">
    <location>
        <begin position="6"/>
        <end position="32"/>
    </location>
</feature>
<comment type="caution">
    <text evidence="2">The sequence shown here is derived from an EMBL/GenBank/DDBJ whole genome shotgun (WGS) entry which is preliminary data.</text>
</comment>